<dbReference type="EMBL" id="CAFBNC010000205">
    <property type="protein sequence ID" value="CAB4959281.1"/>
    <property type="molecule type" value="Genomic_DNA"/>
</dbReference>
<reference evidence="4" key="1">
    <citation type="submission" date="2020-05" db="EMBL/GenBank/DDBJ databases">
        <authorList>
            <person name="Chiriac C."/>
            <person name="Salcher M."/>
            <person name="Ghai R."/>
            <person name="Kavagutti S V."/>
        </authorList>
    </citation>
    <scope>NUCLEOTIDE SEQUENCE</scope>
</reference>
<protein>
    <submittedName>
        <fullName evidence="4">Unannotated protein</fullName>
    </submittedName>
</protein>
<keyword evidence="2" id="KW-0472">Membrane</keyword>
<dbReference type="InterPro" id="IPR005183">
    <property type="entry name" value="DUF305_CopM-like"/>
</dbReference>
<dbReference type="EMBL" id="CAEMXZ010000165">
    <property type="protein sequence ID" value="CAB4324532.1"/>
    <property type="molecule type" value="Genomic_DNA"/>
</dbReference>
<evidence type="ECO:0000313" key="4">
    <source>
        <dbReference type="EMBL" id="CAB4324532.1"/>
    </source>
</evidence>
<keyword evidence="2" id="KW-1133">Transmembrane helix</keyword>
<dbReference type="AlphaFoldDB" id="A0A6J5YM58"/>
<organism evidence="4">
    <name type="scientific">freshwater metagenome</name>
    <dbReference type="NCBI Taxonomy" id="449393"/>
    <lineage>
        <taxon>unclassified sequences</taxon>
        <taxon>metagenomes</taxon>
        <taxon>ecological metagenomes</taxon>
    </lineage>
</organism>
<dbReference type="PANTHER" id="PTHR36933">
    <property type="entry name" value="SLL0788 PROTEIN"/>
    <property type="match status" value="1"/>
</dbReference>
<name>A0A6J5YM58_9ZZZZ</name>
<accession>A0A6J5YM58</accession>
<evidence type="ECO:0000259" key="3">
    <source>
        <dbReference type="Pfam" id="PF03713"/>
    </source>
</evidence>
<evidence type="ECO:0000313" key="5">
    <source>
        <dbReference type="EMBL" id="CAB4959281.1"/>
    </source>
</evidence>
<evidence type="ECO:0000256" key="2">
    <source>
        <dbReference type="SAM" id="Phobius"/>
    </source>
</evidence>
<feature type="transmembrane region" description="Helical" evidence="2">
    <location>
        <begin position="20"/>
        <end position="42"/>
    </location>
</feature>
<feature type="domain" description="DUF305" evidence="3">
    <location>
        <begin position="55"/>
        <end position="204"/>
    </location>
</feature>
<dbReference type="Pfam" id="PF03713">
    <property type="entry name" value="DUF305"/>
    <property type="match status" value="1"/>
</dbReference>
<evidence type="ECO:0000256" key="1">
    <source>
        <dbReference type="SAM" id="MobiDB-lite"/>
    </source>
</evidence>
<sequence length="233" mass="24760">MTTPEQSVGDAAGVSPTRRFGARVIAVIVALGFLAGAVGYLVGVRSSKTPTSAVDVGFMIDMSEHHDQAVRMALMELAHGQDPTVRGFAQDVLLFQRSELGAMGVLLDEQGAVRPDLDPDRSAMAWMNMATPSGAMPGMATEEQLARLEAARGLDADRLFLELMSAHHEGGLHMAEYAADHGSDSRVRALAARMAKYQEIEVREYTVQSERLGAGATGNSADGSMSGMPGMDH</sequence>
<dbReference type="PANTHER" id="PTHR36933:SF1">
    <property type="entry name" value="SLL0788 PROTEIN"/>
    <property type="match status" value="1"/>
</dbReference>
<dbReference type="InterPro" id="IPR012347">
    <property type="entry name" value="Ferritin-like"/>
</dbReference>
<feature type="region of interest" description="Disordered" evidence="1">
    <location>
        <begin position="211"/>
        <end position="233"/>
    </location>
</feature>
<dbReference type="Gene3D" id="1.20.1260.10">
    <property type="match status" value="1"/>
</dbReference>
<proteinExistence type="predicted"/>
<gene>
    <name evidence="4" type="ORF">UFOPK1392_02307</name>
    <name evidence="5" type="ORF">UFOPK3733_02347</name>
</gene>
<keyword evidence="2" id="KW-0812">Transmembrane</keyword>